<dbReference type="AlphaFoldDB" id="A0A550C3U8"/>
<organism evidence="1 2">
    <name type="scientific">Schizophyllum amplum</name>
    <dbReference type="NCBI Taxonomy" id="97359"/>
    <lineage>
        <taxon>Eukaryota</taxon>
        <taxon>Fungi</taxon>
        <taxon>Dikarya</taxon>
        <taxon>Basidiomycota</taxon>
        <taxon>Agaricomycotina</taxon>
        <taxon>Agaricomycetes</taxon>
        <taxon>Agaricomycetidae</taxon>
        <taxon>Agaricales</taxon>
        <taxon>Schizophyllaceae</taxon>
        <taxon>Schizophyllum</taxon>
    </lineage>
</organism>
<protein>
    <submittedName>
        <fullName evidence="1">Uncharacterized protein</fullName>
    </submittedName>
</protein>
<name>A0A550C3U8_9AGAR</name>
<dbReference type="EMBL" id="VDMD01000028">
    <property type="protein sequence ID" value="TRM59471.1"/>
    <property type="molecule type" value="Genomic_DNA"/>
</dbReference>
<sequence>MQDLVLNYAQEGDQLKPDMLQLDAFVRYSCPDTTCRWKDQGGQHCDTNIGEHVEGSTFETHAAPSDTVCHWDGCHYKIPPTDVANQKGLMALHVALQHLRAIPLCPLCACNLNQPPHLPAKRLPYSLAEHFTSGWCVGLANCAVEYGKPVIAPNTTLKEHRLYNV</sequence>
<proteinExistence type="predicted"/>
<gene>
    <name evidence="1" type="ORF">BD626DRAFT_508411</name>
</gene>
<dbReference type="OrthoDB" id="10296737at2759"/>
<evidence type="ECO:0000313" key="1">
    <source>
        <dbReference type="EMBL" id="TRM59471.1"/>
    </source>
</evidence>
<reference evidence="1 2" key="1">
    <citation type="journal article" date="2019" name="New Phytol.">
        <title>Comparative genomics reveals unique wood-decay strategies and fruiting body development in the Schizophyllaceae.</title>
        <authorList>
            <person name="Almasi E."/>
            <person name="Sahu N."/>
            <person name="Krizsan K."/>
            <person name="Balint B."/>
            <person name="Kovacs G.M."/>
            <person name="Kiss B."/>
            <person name="Cseklye J."/>
            <person name="Drula E."/>
            <person name="Henrissat B."/>
            <person name="Nagy I."/>
            <person name="Chovatia M."/>
            <person name="Adam C."/>
            <person name="LaButti K."/>
            <person name="Lipzen A."/>
            <person name="Riley R."/>
            <person name="Grigoriev I.V."/>
            <person name="Nagy L.G."/>
        </authorList>
    </citation>
    <scope>NUCLEOTIDE SEQUENCE [LARGE SCALE GENOMIC DNA]</scope>
    <source>
        <strain evidence="1 2">NL-1724</strain>
    </source>
</reference>
<comment type="caution">
    <text evidence="1">The sequence shown here is derived from an EMBL/GenBank/DDBJ whole genome shotgun (WGS) entry which is preliminary data.</text>
</comment>
<accession>A0A550C3U8</accession>
<dbReference type="Proteomes" id="UP000320762">
    <property type="component" value="Unassembled WGS sequence"/>
</dbReference>
<evidence type="ECO:0000313" key="2">
    <source>
        <dbReference type="Proteomes" id="UP000320762"/>
    </source>
</evidence>
<keyword evidence="2" id="KW-1185">Reference proteome</keyword>